<feature type="region of interest" description="Disordered" evidence="1">
    <location>
        <begin position="142"/>
        <end position="180"/>
    </location>
</feature>
<feature type="compositionally biased region" description="Polar residues" evidence="1">
    <location>
        <begin position="153"/>
        <end position="163"/>
    </location>
</feature>
<feature type="compositionally biased region" description="Polar residues" evidence="1">
    <location>
        <begin position="413"/>
        <end position="428"/>
    </location>
</feature>
<proteinExistence type="predicted"/>
<gene>
    <name evidence="2" type="ORF">CUNI_LOCUS16409</name>
</gene>
<keyword evidence="3" id="KW-1185">Reference proteome</keyword>
<dbReference type="AlphaFoldDB" id="A0A8S3ZWY5"/>
<feature type="region of interest" description="Disordered" evidence="1">
    <location>
        <begin position="219"/>
        <end position="528"/>
    </location>
</feature>
<feature type="compositionally biased region" description="Pro residues" evidence="1">
    <location>
        <begin position="343"/>
        <end position="358"/>
    </location>
</feature>
<feature type="compositionally biased region" description="Basic and acidic residues" evidence="1">
    <location>
        <begin position="142"/>
        <end position="152"/>
    </location>
</feature>
<reference evidence="2" key="1">
    <citation type="submission" date="2021-04" db="EMBL/GenBank/DDBJ databases">
        <authorList>
            <consortium name="Molecular Ecology Group"/>
        </authorList>
    </citation>
    <scope>NUCLEOTIDE SEQUENCE</scope>
</reference>
<feature type="compositionally biased region" description="Basic and acidic residues" evidence="1">
    <location>
        <begin position="30"/>
        <end position="45"/>
    </location>
</feature>
<feature type="compositionally biased region" description="Basic and acidic residues" evidence="1">
    <location>
        <begin position="10"/>
        <end position="20"/>
    </location>
</feature>
<protein>
    <submittedName>
        <fullName evidence="2">Uncharacterized protein</fullName>
    </submittedName>
</protein>
<feature type="compositionally biased region" description="Polar residues" evidence="1">
    <location>
        <begin position="386"/>
        <end position="406"/>
    </location>
</feature>
<dbReference type="EMBL" id="CAJHNH020004312">
    <property type="protein sequence ID" value="CAG5130851.1"/>
    <property type="molecule type" value="Genomic_DNA"/>
</dbReference>
<sequence length="528" mass="57401">KKWIPGFMKKSKEDKQDKDSFGTSISNMFKKKDDKRRPSASEADIKVDMTTSSIIEQESTFTESLEVVREAEINLDSVGEPVKVATFAPELEVPGEKCEPVPKSPREKPAFDRLAILPPFKKLETRATSLATAEDTTLEVTHTGEQKLEDKTTLSVTVPPSNETESHKDEGSKLPTNLSKMSGLGVLGVLLHEIKLTQEKRLSRAHTLEENCHKYVYHLQDESDSPKAREVSKKTGEDSQREHDIESSTNDARRASKFKQLPEPASGDTFSKKDLNDNTSDSAPTSLPAKPLLPPHQSKMPMLVPRTKRPVSTVEEGGHIQEVPNSMTASTPELLLGDSPGSKPRPTPPVKPRPPVLPRPKKRDSGKDFGAEETLASEGMLPATIKSPSLVMSQTDISESNSSQVSDIELRTKPSNQEEGVVTDSATLRLSVKDKIKRLSQAKGGAGSQSQATLSVQQKNSSLPPDTSLTENVAEELQGNGKVGSSKAETATPEQDNSAPGEAAEDKLVCSQTPDSCLLSQPDDEIMV</sequence>
<dbReference type="OrthoDB" id="6162510at2759"/>
<feature type="compositionally biased region" description="Polar residues" evidence="1">
    <location>
        <begin position="448"/>
        <end position="471"/>
    </location>
</feature>
<feature type="non-terminal residue" evidence="2">
    <location>
        <position position="528"/>
    </location>
</feature>
<comment type="caution">
    <text evidence="2">The sequence shown here is derived from an EMBL/GenBank/DDBJ whole genome shotgun (WGS) entry which is preliminary data.</text>
</comment>
<accession>A0A8S3ZWY5</accession>
<feature type="compositionally biased region" description="Basic and acidic residues" evidence="1">
    <location>
        <begin position="219"/>
        <end position="254"/>
    </location>
</feature>
<organism evidence="2 3">
    <name type="scientific">Candidula unifasciata</name>
    <dbReference type="NCBI Taxonomy" id="100452"/>
    <lineage>
        <taxon>Eukaryota</taxon>
        <taxon>Metazoa</taxon>
        <taxon>Spiralia</taxon>
        <taxon>Lophotrochozoa</taxon>
        <taxon>Mollusca</taxon>
        <taxon>Gastropoda</taxon>
        <taxon>Heterobranchia</taxon>
        <taxon>Euthyneura</taxon>
        <taxon>Panpulmonata</taxon>
        <taxon>Eupulmonata</taxon>
        <taxon>Stylommatophora</taxon>
        <taxon>Helicina</taxon>
        <taxon>Helicoidea</taxon>
        <taxon>Geomitridae</taxon>
        <taxon>Candidula</taxon>
    </lineage>
</organism>
<evidence type="ECO:0000313" key="3">
    <source>
        <dbReference type="Proteomes" id="UP000678393"/>
    </source>
</evidence>
<feature type="region of interest" description="Disordered" evidence="1">
    <location>
        <begin position="1"/>
        <end position="45"/>
    </location>
</feature>
<feature type="compositionally biased region" description="Polar residues" evidence="1">
    <location>
        <begin position="510"/>
        <end position="519"/>
    </location>
</feature>
<feature type="compositionally biased region" description="Polar residues" evidence="1">
    <location>
        <begin position="487"/>
        <end position="498"/>
    </location>
</feature>
<evidence type="ECO:0000256" key="1">
    <source>
        <dbReference type="SAM" id="MobiDB-lite"/>
    </source>
</evidence>
<evidence type="ECO:0000313" key="2">
    <source>
        <dbReference type="EMBL" id="CAG5130851.1"/>
    </source>
</evidence>
<name>A0A8S3ZWY5_9EUPU</name>
<dbReference type="Proteomes" id="UP000678393">
    <property type="component" value="Unassembled WGS sequence"/>
</dbReference>